<dbReference type="PANTHER" id="PTHR46504:SF2">
    <property type="entry name" value="TRNASE Z TRZ1"/>
    <property type="match status" value="1"/>
</dbReference>
<comment type="caution">
    <text evidence="1">The sequence shown here is derived from an EMBL/GenBank/DDBJ whole genome shotgun (WGS) entry which is preliminary data.</text>
</comment>
<gene>
    <name evidence="1" type="ORF">GCM10010412_050240</name>
</gene>
<protein>
    <submittedName>
        <fullName evidence="1">Uncharacterized protein</fullName>
    </submittedName>
</protein>
<evidence type="ECO:0000313" key="2">
    <source>
        <dbReference type="Proteomes" id="UP001501666"/>
    </source>
</evidence>
<proteinExistence type="predicted"/>
<dbReference type="Gene3D" id="3.60.15.10">
    <property type="entry name" value="Ribonuclease Z/Hydroxyacylglutathione hydrolase-like"/>
    <property type="match status" value="1"/>
</dbReference>
<dbReference type="RefSeq" id="WP_346149781.1">
    <property type="nucleotide sequence ID" value="NZ_BAAATE010000013.1"/>
</dbReference>
<dbReference type="SUPFAM" id="SSF56281">
    <property type="entry name" value="Metallo-hydrolase/oxidoreductase"/>
    <property type="match status" value="1"/>
</dbReference>
<accession>A0ABP6ERY4</accession>
<sequence length="224" mass="26004">MESYIRASAELNHGAGFDPALAANHRLHGVERDDEFSFGRQGHHVRVVECEHKVPCVGYAFSQRSKTLRPEFEQLRQSLVQQGRGGEFGRVMARKRQEGIDVDAAIRRPLFAFLGDTHVSVFERNPWLFDYPVIITECTFLEDTGLERANRVGHTVWSQLRPWVEAHPRTLFVLIHFSLRYSDRQVLTFFRQQWEQADTSRPDNVLLWVHPAGHLPEQHQHRSS</sequence>
<name>A0ABP6ERY4_9ACTN</name>
<dbReference type="InterPro" id="IPR036866">
    <property type="entry name" value="RibonucZ/Hydroxyglut_hydro"/>
</dbReference>
<keyword evidence="2" id="KW-1185">Reference proteome</keyword>
<dbReference type="Proteomes" id="UP001501666">
    <property type="component" value="Unassembled WGS sequence"/>
</dbReference>
<dbReference type="PANTHER" id="PTHR46504">
    <property type="entry name" value="TRNASE Z TRZ1"/>
    <property type="match status" value="1"/>
</dbReference>
<evidence type="ECO:0000313" key="1">
    <source>
        <dbReference type="EMBL" id="GAA2670957.1"/>
    </source>
</evidence>
<reference evidence="2" key="1">
    <citation type="journal article" date="2019" name="Int. J. Syst. Evol. Microbiol.">
        <title>The Global Catalogue of Microorganisms (GCM) 10K type strain sequencing project: providing services to taxonomists for standard genome sequencing and annotation.</title>
        <authorList>
            <consortium name="The Broad Institute Genomics Platform"/>
            <consortium name="The Broad Institute Genome Sequencing Center for Infectious Disease"/>
            <person name="Wu L."/>
            <person name="Ma J."/>
        </authorList>
    </citation>
    <scope>NUCLEOTIDE SEQUENCE [LARGE SCALE GENOMIC DNA]</scope>
    <source>
        <strain evidence="2">JCM 6835</strain>
    </source>
</reference>
<dbReference type="EMBL" id="BAAATE010000013">
    <property type="protein sequence ID" value="GAA2670957.1"/>
    <property type="molecule type" value="Genomic_DNA"/>
</dbReference>
<organism evidence="1 2">
    <name type="scientific">Nonomuraea recticatena</name>
    <dbReference type="NCBI Taxonomy" id="46178"/>
    <lineage>
        <taxon>Bacteria</taxon>
        <taxon>Bacillati</taxon>
        <taxon>Actinomycetota</taxon>
        <taxon>Actinomycetes</taxon>
        <taxon>Streptosporangiales</taxon>
        <taxon>Streptosporangiaceae</taxon>
        <taxon>Nonomuraea</taxon>
    </lineage>
</organism>